<proteinExistence type="predicted"/>
<name>A0A834UBD9_VESPE</name>
<protein>
    <submittedName>
        <fullName evidence="1">Uncharacterized protein</fullName>
    </submittedName>
</protein>
<sequence length="89" mass="9437">MTLQTAAVGPGGVEILVVIVLLKLLKQNDTSELARCHYHAQHGNASSWHETRLQDAISDGIVYIMTVNGCQVGCTPSVETSGNLQATSS</sequence>
<keyword evidence="2" id="KW-1185">Reference proteome</keyword>
<comment type="caution">
    <text evidence="1">The sequence shown here is derived from an EMBL/GenBank/DDBJ whole genome shotgun (WGS) entry which is preliminary data.</text>
</comment>
<evidence type="ECO:0000313" key="2">
    <source>
        <dbReference type="Proteomes" id="UP000600918"/>
    </source>
</evidence>
<dbReference type="AlphaFoldDB" id="A0A834UBD9"/>
<evidence type="ECO:0000313" key="1">
    <source>
        <dbReference type="EMBL" id="KAF7427577.1"/>
    </source>
</evidence>
<dbReference type="Proteomes" id="UP000600918">
    <property type="component" value="Unassembled WGS sequence"/>
</dbReference>
<accession>A0A834UBD9</accession>
<gene>
    <name evidence="1" type="ORF">H0235_007271</name>
</gene>
<reference evidence="1" key="1">
    <citation type="journal article" date="2020" name="G3 (Bethesda)">
        <title>High-Quality Assemblies for Three Invasive Social Wasps from the &lt;i&gt;Vespula&lt;/i&gt; Genus.</title>
        <authorList>
            <person name="Harrop T.W.R."/>
            <person name="Guhlin J."/>
            <person name="McLaughlin G.M."/>
            <person name="Permina E."/>
            <person name="Stockwell P."/>
            <person name="Gilligan J."/>
            <person name="Le Lec M.F."/>
            <person name="Gruber M.A.M."/>
            <person name="Quinn O."/>
            <person name="Lovegrove M."/>
            <person name="Duncan E.J."/>
            <person name="Remnant E.J."/>
            <person name="Van Eeckhoven J."/>
            <person name="Graham B."/>
            <person name="Knapp R.A."/>
            <person name="Langford K.W."/>
            <person name="Kronenberg Z."/>
            <person name="Press M.O."/>
            <person name="Eacker S.M."/>
            <person name="Wilson-Rankin E.E."/>
            <person name="Purcell J."/>
            <person name="Lester P.J."/>
            <person name="Dearden P.K."/>
        </authorList>
    </citation>
    <scope>NUCLEOTIDE SEQUENCE</scope>
    <source>
        <strain evidence="1">Volc-1</strain>
    </source>
</reference>
<dbReference type="EMBL" id="JACSDY010000005">
    <property type="protein sequence ID" value="KAF7427577.1"/>
    <property type="molecule type" value="Genomic_DNA"/>
</dbReference>
<organism evidence="1 2">
    <name type="scientific">Vespula pensylvanica</name>
    <name type="common">Western yellow jacket</name>
    <name type="synonym">Wasp</name>
    <dbReference type="NCBI Taxonomy" id="30213"/>
    <lineage>
        <taxon>Eukaryota</taxon>
        <taxon>Metazoa</taxon>
        <taxon>Ecdysozoa</taxon>
        <taxon>Arthropoda</taxon>
        <taxon>Hexapoda</taxon>
        <taxon>Insecta</taxon>
        <taxon>Pterygota</taxon>
        <taxon>Neoptera</taxon>
        <taxon>Endopterygota</taxon>
        <taxon>Hymenoptera</taxon>
        <taxon>Apocrita</taxon>
        <taxon>Aculeata</taxon>
        <taxon>Vespoidea</taxon>
        <taxon>Vespidae</taxon>
        <taxon>Vespinae</taxon>
        <taxon>Vespula</taxon>
    </lineage>
</organism>